<dbReference type="GO" id="GO:0003729">
    <property type="term" value="F:mRNA binding"/>
    <property type="evidence" value="ECO:0007669"/>
    <property type="project" value="InterPro"/>
</dbReference>
<dbReference type="GO" id="GO:0042273">
    <property type="term" value="P:ribosomal large subunit biogenesis"/>
    <property type="evidence" value="ECO:0007669"/>
    <property type="project" value="InterPro"/>
</dbReference>
<feature type="compositionally biased region" description="Basic and acidic residues" evidence="10">
    <location>
        <begin position="157"/>
        <end position="181"/>
    </location>
</feature>
<feature type="compositionally biased region" description="Basic residues" evidence="10">
    <location>
        <begin position="211"/>
        <end position="222"/>
    </location>
</feature>
<evidence type="ECO:0000256" key="9">
    <source>
        <dbReference type="ARBA" id="ARBA00023242"/>
    </source>
</evidence>
<evidence type="ECO:0000256" key="5">
    <source>
        <dbReference type="ARBA" id="ARBA00022448"/>
    </source>
</evidence>
<dbReference type="GO" id="GO:0030687">
    <property type="term" value="C:preribosome, large subunit precursor"/>
    <property type="evidence" value="ECO:0007669"/>
    <property type="project" value="TreeGrafter"/>
</dbReference>
<comment type="similarity">
    <text evidence="3">Belongs to the LOC1 family.</text>
</comment>
<evidence type="ECO:0000256" key="6">
    <source>
        <dbReference type="ARBA" id="ARBA00022517"/>
    </source>
</evidence>
<comment type="caution">
    <text evidence="11">The sequence shown here is derived from an EMBL/GenBank/DDBJ whole genome shotgun (WGS) entry which is preliminary data.</text>
</comment>
<keyword evidence="7" id="KW-0509">mRNA transport</keyword>
<feature type="compositionally biased region" description="Basic and acidic residues" evidence="10">
    <location>
        <begin position="37"/>
        <end position="46"/>
    </location>
</feature>
<evidence type="ECO:0000256" key="10">
    <source>
        <dbReference type="SAM" id="MobiDB-lite"/>
    </source>
</evidence>
<dbReference type="GO" id="GO:0005730">
    <property type="term" value="C:nucleolus"/>
    <property type="evidence" value="ECO:0007669"/>
    <property type="project" value="UniProtKB-SubCell"/>
</dbReference>
<keyword evidence="5" id="KW-0813">Transport</keyword>
<evidence type="ECO:0000256" key="1">
    <source>
        <dbReference type="ARBA" id="ARBA00001977"/>
    </source>
</evidence>
<dbReference type="GeneID" id="73330131"/>
<dbReference type="EMBL" id="BQXU01000028">
    <property type="protein sequence ID" value="GKT49148.1"/>
    <property type="molecule type" value="Genomic_DNA"/>
</dbReference>
<dbReference type="GO" id="GO:0051028">
    <property type="term" value="P:mRNA transport"/>
    <property type="evidence" value="ECO:0007669"/>
    <property type="project" value="UniProtKB-KW"/>
</dbReference>
<reference evidence="11 12" key="1">
    <citation type="submission" date="2022-03" db="EMBL/GenBank/DDBJ databases">
        <title>Genome data of Colletotrichum spp.</title>
        <authorList>
            <person name="Utami Y.D."/>
            <person name="Hiruma K."/>
        </authorList>
    </citation>
    <scope>NUCLEOTIDE SEQUENCE [LARGE SCALE GENOMIC DNA]</scope>
    <source>
        <strain evidence="11 12">MAFF 239500</strain>
    </source>
</reference>
<feature type="region of interest" description="Disordered" evidence="10">
    <location>
        <begin position="157"/>
        <end position="222"/>
    </location>
</feature>
<comment type="function">
    <text evidence="1">Required for efficient assembly and nuclear export of the 60S ribosomal subunit.</text>
</comment>
<accession>A0AA37PBD2</accession>
<comment type="subunit">
    <text evidence="4">Component of the 66S pre-ribosomal particle.</text>
</comment>
<dbReference type="InterPro" id="IPR037650">
    <property type="entry name" value="Loc1"/>
</dbReference>
<keyword evidence="6" id="KW-0690">Ribosome biogenesis</keyword>
<evidence type="ECO:0000256" key="4">
    <source>
        <dbReference type="ARBA" id="ARBA00011339"/>
    </source>
</evidence>
<protein>
    <submittedName>
        <fullName evidence="11">60S ribosomal subunit assembly/export protein loc-1</fullName>
    </submittedName>
</protein>
<dbReference type="PANTHER" id="PTHR28028:SF1">
    <property type="entry name" value="60S RIBOSOMAL SUBUNIT ASSEMBLY_EXPORT PROTEIN LOC1"/>
    <property type="match status" value="1"/>
</dbReference>
<dbReference type="RefSeq" id="XP_049131498.1">
    <property type="nucleotide sequence ID" value="XM_049275541.1"/>
</dbReference>
<name>A0AA37PBD2_9PEZI</name>
<evidence type="ECO:0000313" key="12">
    <source>
        <dbReference type="Proteomes" id="UP001055115"/>
    </source>
</evidence>
<evidence type="ECO:0000256" key="3">
    <source>
        <dbReference type="ARBA" id="ARBA00008132"/>
    </source>
</evidence>
<evidence type="ECO:0000256" key="2">
    <source>
        <dbReference type="ARBA" id="ARBA00004604"/>
    </source>
</evidence>
<keyword evidence="8" id="KW-0175">Coiled coil</keyword>
<evidence type="ECO:0000256" key="7">
    <source>
        <dbReference type="ARBA" id="ARBA00022816"/>
    </source>
</evidence>
<dbReference type="GO" id="GO:0008298">
    <property type="term" value="P:intracellular mRNA localization"/>
    <property type="evidence" value="ECO:0007669"/>
    <property type="project" value="TreeGrafter"/>
</dbReference>
<keyword evidence="12" id="KW-1185">Reference proteome</keyword>
<comment type="subcellular location">
    <subcellularLocation>
        <location evidence="2">Nucleus</location>
        <location evidence="2">Nucleolus</location>
    </subcellularLocation>
</comment>
<feature type="compositionally biased region" description="Low complexity" evidence="10">
    <location>
        <begin position="21"/>
        <end position="32"/>
    </location>
</feature>
<keyword evidence="9" id="KW-0539">Nucleus</keyword>
<organism evidence="11 12">
    <name type="scientific">Colletotrichum spaethianum</name>
    <dbReference type="NCBI Taxonomy" id="700344"/>
    <lineage>
        <taxon>Eukaryota</taxon>
        <taxon>Fungi</taxon>
        <taxon>Dikarya</taxon>
        <taxon>Ascomycota</taxon>
        <taxon>Pezizomycotina</taxon>
        <taxon>Sordariomycetes</taxon>
        <taxon>Hypocreomycetidae</taxon>
        <taxon>Glomerellales</taxon>
        <taxon>Glomerellaceae</taxon>
        <taxon>Colletotrichum</taxon>
        <taxon>Colletotrichum spaethianum species complex</taxon>
    </lineage>
</organism>
<dbReference type="Proteomes" id="UP001055115">
    <property type="component" value="Unassembled WGS sequence"/>
</dbReference>
<dbReference type="PANTHER" id="PTHR28028">
    <property type="entry name" value="60S RIBOSOMAL SUBUNIT ASSEMBLY/EXPORT PROTEIN LOC1"/>
    <property type="match status" value="1"/>
</dbReference>
<proteinExistence type="inferred from homology"/>
<gene>
    <name evidence="11" type="ORF">ColSpa_09329</name>
</gene>
<feature type="region of interest" description="Disordered" evidence="10">
    <location>
        <begin position="1"/>
        <end position="59"/>
    </location>
</feature>
<evidence type="ECO:0000256" key="8">
    <source>
        <dbReference type="ARBA" id="ARBA00023054"/>
    </source>
</evidence>
<sequence length="222" mass="24885">MAPSKTRTIKNKHAANGSGIKNSKNAAKNASAVPDGIVRKSRDTPKGTKPLKSKGKSNLDALLKKRKKKVYTEEELDIPKLNMITPVGVAKPKGKKKGKIFVDDRVQLISDCAFLDFVMADPIKQESMTTILAMVQAEKEGQIESKMMKARQMEEIREARRIEAEKKEEEKKSKLEDTKDSLRKKRKRATNSRPENEENVNHIAISGSRAAKPKKKKSVSFE</sequence>
<dbReference type="AlphaFoldDB" id="A0AA37PBD2"/>
<evidence type="ECO:0000313" key="11">
    <source>
        <dbReference type="EMBL" id="GKT49148.1"/>
    </source>
</evidence>